<dbReference type="PRINTS" id="PR00598">
    <property type="entry name" value="HTHMARR"/>
</dbReference>
<sequence>MFSRKAKALASDIYEQSCSVSLRELRVLRLVAHQPGITQGEVAGLAELEKSSSSRIVKALAERGLIVRETGAQDARSGHLFLTEYGQDVVRRAERVGRRMEKSMLSVLSDAELQSFEQCLARLTARVEIDIDSAQERFL</sequence>
<keyword evidence="1" id="KW-0805">Transcription regulation</keyword>
<keyword evidence="3" id="KW-0804">Transcription</keyword>
<dbReference type="SMART" id="SM00347">
    <property type="entry name" value="HTH_MARR"/>
    <property type="match status" value="1"/>
</dbReference>
<reference evidence="5 6" key="1">
    <citation type="submission" date="2024-03" db="EMBL/GenBank/DDBJ databases">
        <title>Novel species of the genus Variovorax.</title>
        <authorList>
            <person name="Liu Q."/>
            <person name="Xin Y.-H."/>
        </authorList>
    </citation>
    <scope>NUCLEOTIDE SEQUENCE [LARGE SCALE GENOMIC DNA]</scope>
    <source>
        <strain evidence="5 6">KACC 18901</strain>
    </source>
</reference>
<dbReference type="PROSITE" id="PS50995">
    <property type="entry name" value="HTH_MARR_2"/>
    <property type="match status" value="1"/>
</dbReference>
<organism evidence="5 6">
    <name type="scientific">Variovorax robiniae</name>
    <dbReference type="NCBI Taxonomy" id="1836199"/>
    <lineage>
        <taxon>Bacteria</taxon>
        <taxon>Pseudomonadati</taxon>
        <taxon>Pseudomonadota</taxon>
        <taxon>Betaproteobacteria</taxon>
        <taxon>Burkholderiales</taxon>
        <taxon>Comamonadaceae</taxon>
        <taxon>Variovorax</taxon>
    </lineage>
</organism>
<evidence type="ECO:0000259" key="4">
    <source>
        <dbReference type="PROSITE" id="PS50995"/>
    </source>
</evidence>
<accession>A0ABU8X4S4</accession>
<dbReference type="Proteomes" id="UP001367030">
    <property type="component" value="Unassembled WGS sequence"/>
</dbReference>
<proteinExistence type="predicted"/>
<feature type="domain" description="HTH marR-type" evidence="4">
    <location>
        <begin position="1"/>
        <end position="125"/>
    </location>
</feature>
<evidence type="ECO:0000313" key="5">
    <source>
        <dbReference type="EMBL" id="MEJ8854706.1"/>
    </source>
</evidence>
<dbReference type="EMBL" id="JBBKZS010000003">
    <property type="protein sequence ID" value="MEJ8854706.1"/>
    <property type="molecule type" value="Genomic_DNA"/>
</dbReference>
<evidence type="ECO:0000313" key="6">
    <source>
        <dbReference type="Proteomes" id="UP001367030"/>
    </source>
</evidence>
<dbReference type="SUPFAM" id="SSF46785">
    <property type="entry name" value="Winged helix' DNA-binding domain"/>
    <property type="match status" value="1"/>
</dbReference>
<dbReference type="RefSeq" id="WP_340334798.1">
    <property type="nucleotide sequence ID" value="NZ_JBBKZS010000003.1"/>
</dbReference>
<dbReference type="Pfam" id="PF12802">
    <property type="entry name" value="MarR_2"/>
    <property type="match status" value="1"/>
</dbReference>
<evidence type="ECO:0000256" key="2">
    <source>
        <dbReference type="ARBA" id="ARBA00023125"/>
    </source>
</evidence>
<dbReference type="PANTHER" id="PTHR42756">
    <property type="entry name" value="TRANSCRIPTIONAL REGULATOR, MARR"/>
    <property type="match status" value="1"/>
</dbReference>
<evidence type="ECO:0000256" key="1">
    <source>
        <dbReference type="ARBA" id="ARBA00023015"/>
    </source>
</evidence>
<protein>
    <submittedName>
        <fullName evidence="5">MarR family transcriptional regulator</fullName>
    </submittedName>
</protein>
<evidence type="ECO:0000256" key="3">
    <source>
        <dbReference type="ARBA" id="ARBA00023163"/>
    </source>
</evidence>
<name>A0ABU8X4S4_9BURK</name>
<comment type="caution">
    <text evidence="5">The sequence shown here is derived from an EMBL/GenBank/DDBJ whole genome shotgun (WGS) entry which is preliminary data.</text>
</comment>
<keyword evidence="2" id="KW-0238">DNA-binding</keyword>
<keyword evidence="6" id="KW-1185">Reference proteome</keyword>
<gene>
    <name evidence="5" type="ORF">WKW79_09005</name>
</gene>
<dbReference type="InterPro" id="IPR036390">
    <property type="entry name" value="WH_DNA-bd_sf"/>
</dbReference>
<dbReference type="PANTHER" id="PTHR42756:SF1">
    <property type="entry name" value="TRANSCRIPTIONAL REPRESSOR OF EMRAB OPERON"/>
    <property type="match status" value="1"/>
</dbReference>
<dbReference type="Gene3D" id="1.10.10.10">
    <property type="entry name" value="Winged helix-like DNA-binding domain superfamily/Winged helix DNA-binding domain"/>
    <property type="match status" value="1"/>
</dbReference>
<dbReference type="InterPro" id="IPR036388">
    <property type="entry name" value="WH-like_DNA-bd_sf"/>
</dbReference>
<dbReference type="InterPro" id="IPR000835">
    <property type="entry name" value="HTH_MarR-typ"/>
</dbReference>